<dbReference type="AlphaFoldDB" id="A0A0F9P3T5"/>
<comment type="similarity">
    <text evidence="1">Belongs to the class-I fumarase family.</text>
</comment>
<keyword evidence="2" id="KW-0456">Lyase</keyword>
<dbReference type="InterPro" id="IPR004647">
    <property type="entry name" value="Fe-S_hydro-lyase_TtdB-typ_cat"/>
</dbReference>
<sequence>MKKLKLAADKDIRSLTAGEWIELDGELIVMRDAAHKRLFSSSDPASELPISLKEKIIFYAGPTSGFVNGKGVIGPTTSARMDRYVEPMLKLGVKGFLGKGPRGKQLNRLMADNKAVYFVTAGGAAALLSKYVKEVKVLAYEDLGPEAVLSVCVEGFPAMVATDSQGRSIFEISSS</sequence>
<dbReference type="InterPro" id="IPR036660">
    <property type="entry name" value="Fe-S_hydroAse_TtdB_cat_sf"/>
</dbReference>
<dbReference type="EMBL" id="LAZR01003372">
    <property type="protein sequence ID" value="KKN19042.1"/>
    <property type="molecule type" value="Genomic_DNA"/>
</dbReference>
<evidence type="ECO:0000256" key="1">
    <source>
        <dbReference type="ARBA" id="ARBA00008876"/>
    </source>
</evidence>
<evidence type="ECO:0000313" key="4">
    <source>
        <dbReference type="EMBL" id="KKN19042.1"/>
    </source>
</evidence>
<reference evidence="4" key="1">
    <citation type="journal article" date="2015" name="Nature">
        <title>Complex archaea that bridge the gap between prokaryotes and eukaryotes.</title>
        <authorList>
            <person name="Spang A."/>
            <person name="Saw J.H."/>
            <person name="Jorgensen S.L."/>
            <person name="Zaremba-Niedzwiedzka K."/>
            <person name="Martijn J."/>
            <person name="Lind A.E."/>
            <person name="van Eijk R."/>
            <person name="Schleper C."/>
            <person name="Guy L."/>
            <person name="Ettema T.J."/>
        </authorList>
    </citation>
    <scope>NUCLEOTIDE SEQUENCE</scope>
</reference>
<dbReference type="PANTHER" id="PTHR43351:SF2">
    <property type="entry name" value="L(+)-TARTRATE DEHYDRATASE SUBUNIT BETA-RELATED"/>
    <property type="match status" value="1"/>
</dbReference>
<dbReference type="SUPFAM" id="SSF117457">
    <property type="entry name" value="FumA C-terminal domain-like"/>
    <property type="match status" value="1"/>
</dbReference>
<evidence type="ECO:0000256" key="2">
    <source>
        <dbReference type="ARBA" id="ARBA00023239"/>
    </source>
</evidence>
<proteinExistence type="inferred from homology"/>
<dbReference type="PANTHER" id="PTHR43351">
    <property type="entry name" value="L(+)-TARTRATE DEHYDRATASE SUBUNIT BETA"/>
    <property type="match status" value="1"/>
</dbReference>
<gene>
    <name evidence="4" type="ORF">LCGC14_0949700</name>
</gene>
<name>A0A0F9P3T5_9ZZZZ</name>
<dbReference type="Pfam" id="PF05683">
    <property type="entry name" value="Fumerase_C"/>
    <property type="match status" value="1"/>
</dbReference>
<dbReference type="GO" id="GO:0016836">
    <property type="term" value="F:hydro-lyase activity"/>
    <property type="evidence" value="ECO:0007669"/>
    <property type="project" value="InterPro"/>
</dbReference>
<feature type="domain" description="Fe-S hydro-lyase tartrate dehydratase beta-type catalytic" evidence="3">
    <location>
        <begin position="8"/>
        <end position="171"/>
    </location>
</feature>
<comment type="caution">
    <text evidence="4">The sequence shown here is derived from an EMBL/GenBank/DDBJ whole genome shotgun (WGS) entry which is preliminary data.</text>
</comment>
<organism evidence="4">
    <name type="scientific">marine sediment metagenome</name>
    <dbReference type="NCBI Taxonomy" id="412755"/>
    <lineage>
        <taxon>unclassified sequences</taxon>
        <taxon>metagenomes</taxon>
        <taxon>ecological metagenomes</taxon>
    </lineage>
</organism>
<dbReference type="Gene3D" id="3.20.130.10">
    <property type="entry name" value="Fe-S hydro-lyase, tartrate dehydratase beta-type, catalytic domain"/>
    <property type="match status" value="1"/>
</dbReference>
<protein>
    <recommendedName>
        <fullName evidence="3">Fe-S hydro-lyase tartrate dehydratase beta-type catalytic domain-containing protein</fullName>
    </recommendedName>
</protein>
<evidence type="ECO:0000259" key="3">
    <source>
        <dbReference type="Pfam" id="PF05683"/>
    </source>
</evidence>
<dbReference type="NCBIfam" id="TIGR00723">
    <property type="entry name" value="ttdB_fumA_fumB"/>
    <property type="match status" value="1"/>
</dbReference>
<accession>A0A0F9P3T5</accession>